<dbReference type="Proteomes" id="UP000887579">
    <property type="component" value="Unplaced"/>
</dbReference>
<organism evidence="1 2">
    <name type="scientific">Panagrolaimus sp. ES5</name>
    <dbReference type="NCBI Taxonomy" id="591445"/>
    <lineage>
        <taxon>Eukaryota</taxon>
        <taxon>Metazoa</taxon>
        <taxon>Ecdysozoa</taxon>
        <taxon>Nematoda</taxon>
        <taxon>Chromadorea</taxon>
        <taxon>Rhabditida</taxon>
        <taxon>Tylenchina</taxon>
        <taxon>Panagrolaimomorpha</taxon>
        <taxon>Panagrolaimoidea</taxon>
        <taxon>Panagrolaimidae</taxon>
        <taxon>Panagrolaimus</taxon>
    </lineage>
</organism>
<evidence type="ECO:0000313" key="2">
    <source>
        <dbReference type="WBParaSite" id="ES5_v2.g19346.t1"/>
    </source>
</evidence>
<protein>
    <submittedName>
        <fullName evidence="2">Protein kinase domain-containing protein</fullName>
    </submittedName>
</protein>
<accession>A0AC34FPQ8</accession>
<sequence>MRYRFTSLRVNFYGQGGMFRRNGAHNGGGTVTSTHAANEYITHQYENEKFEFDKWEIPINDLLIDKTTKLGSGAFASVYKGYLKGKNPLLENSGNINFALEMAENRDNEVAIKMLHSHADDDSREELKKEIAFMKTLGYHPHVLSMIGCVSSIYEPLLIVEYCANGDLLTLLRRHKDYILVVSLMMSFFGAQVFEKS</sequence>
<evidence type="ECO:0000313" key="1">
    <source>
        <dbReference type="Proteomes" id="UP000887579"/>
    </source>
</evidence>
<dbReference type="WBParaSite" id="ES5_v2.g19346.t1">
    <property type="protein sequence ID" value="ES5_v2.g19346.t1"/>
    <property type="gene ID" value="ES5_v2.g19346"/>
</dbReference>
<reference evidence="2" key="1">
    <citation type="submission" date="2022-11" db="UniProtKB">
        <authorList>
            <consortium name="WormBaseParasite"/>
        </authorList>
    </citation>
    <scope>IDENTIFICATION</scope>
</reference>
<proteinExistence type="predicted"/>
<name>A0AC34FPQ8_9BILA</name>